<organism evidence="2 3">
    <name type="scientific">Streptococcus merionis</name>
    <dbReference type="NCBI Taxonomy" id="400065"/>
    <lineage>
        <taxon>Bacteria</taxon>
        <taxon>Bacillati</taxon>
        <taxon>Bacillota</taxon>
        <taxon>Bacilli</taxon>
        <taxon>Lactobacillales</taxon>
        <taxon>Streptococcaceae</taxon>
        <taxon>Streptococcus</taxon>
    </lineage>
</organism>
<reference evidence="2 3" key="1">
    <citation type="submission" date="2017-06" db="EMBL/GenBank/DDBJ databases">
        <authorList>
            <consortium name="Pathogen Informatics"/>
        </authorList>
    </citation>
    <scope>NUCLEOTIDE SEQUENCE [LARGE SCALE GENOMIC DNA]</scope>
    <source>
        <strain evidence="2 3">NCTC13788</strain>
    </source>
</reference>
<sequence>MLSAIQIDETFWSRFPEGRIVVMTLKGIDNRVIPEKEAYFKDLLQKGKESSLQFLKDDNFSQNPVVAEWREAYSQFKTKKGARSSIEAMLKRAAQDRDFNPINPLVDLYNYVSLTYATPVGAEDMDKVEGTLRLAETAGGDSFKPLGAEEDAPTLAGEVAWLDDAGAVCRCLNWREAQRTMLTEDTQNAIVIMETVNENQAARAQTAMNTLKDLCQDYFGVTGEILVLSSSLASATI</sequence>
<dbReference type="STRING" id="1123308.GCA_000380085_00392"/>
<dbReference type="Proteomes" id="UP000215185">
    <property type="component" value="Chromosome 1"/>
</dbReference>
<dbReference type="GO" id="GO:0003723">
    <property type="term" value="F:RNA binding"/>
    <property type="evidence" value="ECO:0007669"/>
    <property type="project" value="InterPro"/>
</dbReference>
<dbReference type="KEGG" id="smen:SAMEA4412692_0061"/>
<accession>A0A239SLB3</accession>
<dbReference type="PANTHER" id="PTHR39209:SF2">
    <property type="entry name" value="CYTOPLASMIC PROTEIN"/>
    <property type="match status" value="1"/>
</dbReference>
<dbReference type="SMART" id="SM00873">
    <property type="entry name" value="B3_4"/>
    <property type="match status" value="1"/>
</dbReference>
<dbReference type="EMBL" id="LT906439">
    <property type="protein sequence ID" value="SNU86059.1"/>
    <property type="molecule type" value="Genomic_DNA"/>
</dbReference>
<dbReference type="Pfam" id="PF03483">
    <property type="entry name" value="B3_4"/>
    <property type="match status" value="1"/>
</dbReference>
<keyword evidence="3" id="KW-1185">Reference proteome</keyword>
<proteinExistence type="predicted"/>
<dbReference type="eggNOG" id="COG3382">
    <property type="taxonomic scope" value="Bacteria"/>
</dbReference>
<dbReference type="AlphaFoldDB" id="A0A239SLB3"/>
<evidence type="ECO:0000259" key="1">
    <source>
        <dbReference type="SMART" id="SM00873"/>
    </source>
</evidence>
<gene>
    <name evidence="2" type="ORF">SAMEA4412692_00061</name>
</gene>
<dbReference type="PANTHER" id="PTHR39209">
    <property type="match status" value="1"/>
</dbReference>
<evidence type="ECO:0000313" key="3">
    <source>
        <dbReference type="Proteomes" id="UP000215185"/>
    </source>
</evidence>
<dbReference type="Gene3D" id="3.50.40.10">
    <property type="entry name" value="Phenylalanyl-trna Synthetase, Chain B, domain 3"/>
    <property type="match status" value="1"/>
</dbReference>
<evidence type="ECO:0000313" key="2">
    <source>
        <dbReference type="EMBL" id="SNU86059.1"/>
    </source>
</evidence>
<dbReference type="InterPro" id="IPR005146">
    <property type="entry name" value="B3/B4_tRNA-bd"/>
</dbReference>
<dbReference type="OrthoDB" id="276580at2"/>
<protein>
    <submittedName>
        <fullName evidence="2">B3/4 domain-containing protein</fullName>
    </submittedName>
</protein>
<dbReference type="SUPFAM" id="SSF56037">
    <property type="entry name" value="PheT/TilS domain"/>
    <property type="match status" value="1"/>
</dbReference>
<dbReference type="InterPro" id="IPR020825">
    <property type="entry name" value="Phe-tRNA_synthase-like_B3/B4"/>
</dbReference>
<dbReference type="GO" id="GO:0004826">
    <property type="term" value="F:phenylalanine-tRNA ligase activity"/>
    <property type="evidence" value="ECO:0007669"/>
    <property type="project" value="InterPro"/>
</dbReference>
<feature type="domain" description="B3/B4 tRNA-binding" evidence="1">
    <location>
        <begin position="67"/>
        <end position="220"/>
    </location>
</feature>
<dbReference type="RefSeq" id="WP_018372956.1">
    <property type="nucleotide sequence ID" value="NZ_LT906439.1"/>
</dbReference>
<name>A0A239SLB3_9STRE</name>